<evidence type="ECO:0000313" key="1">
    <source>
        <dbReference type="EMBL" id="KAJ7562424.1"/>
    </source>
</evidence>
<dbReference type="EMBL" id="CM055094">
    <property type="protein sequence ID" value="KAJ7562424.1"/>
    <property type="molecule type" value="Genomic_DNA"/>
</dbReference>
<keyword evidence="2" id="KW-1185">Reference proteome</keyword>
<organism evidence="1 2">
    <name type="scientific">Diphasiastrum complanatum</name>
    <name type="common">Issler's clubmoss</name>
    <name type="synonym">Lycopodium complanatum</name>
    <dbReference type="NCBI Taxonomy" id="34168"/>
    <lineage>
        <taxon>Eukaryota</taxon>
        <taxon>Viridiplantae</taxon>
        <taxon>Streptophyta</taxon>
        <taxon>Embryophyta</taxon>
        <taxon>Tracheophyta</taxon>
        <taxon>Lycopodiopsida</taxon>
        <taxon>Lycopodiales</taxon>
        <taxon>Lycopodiaceae</taxon>
        <taxon>Lycopodioideae</taxon>
        <taxon>Diphasiastrum</taxon>
    </lineage>
</organism>
<reference evidence="2" key="1">
    <citation type="journal article" date="2024" name="Proc. Natl. Acad. Sci. U.S.A.">
        <title>Extraordinary preservation of gene collinearity over three hundred million years revealed in homosporous lycophytes.</title>
        <authorList>
            <person name="Li C."/>
            <person name="Wickell D."/>
            <person name="Kuo L.Y."/>
            <person name="Chen X."/>
            <person name="Nie B."/>
            <person name="Liao X."/>
            <person name="Peng D."/>
            <person name="Ji J."/>
            <person name="Jenkins J."/>
            <person name="Williams M."/>
            <person name="Shu S."/>
            <person name="Plott C."/>
            <person name="Barry K."/>
            <person name="Rajasekar S."/>
            <person name="Grimwood J."/>
            <person name="Han X."/>
            <person name="Sun S."/>
            <person name="Hou Z."/>
            <person name="He W."/>
            <person name="Dai G."/>
            <person name="Sun C."/>
            <person name="Schmutz J."/>
            <person name="Leebens-Mack J.H."/>
            <person name="Li F.W."/>
            <person name="Wang L."/>
        </authorList>
    </citation>
    <scope>NUCLEOTIDE SEQUENCE [LARGE SCALE GENOMIC DNA]</scope>
    <source>
        <strain evidence="2">cv. PW_Plant_1</strain>
    </source>
</reference>
<comment type="caution">
    <text evidence="1">The sequence shown here is derived from an EMBL/GenBank/DDBJ whole genome shotgun (WGS) entry which is preliminary data.</text>
</comment>
<proteinExistence type="predicted"/>
<accession>A0ACC2E795</accession>
<protein>
    <submittedName>
        <fullName evidence="1">Uncharacterized protein</fullName>
    </submittedName>
</protein>
<dbReference type="Proteomes" id="UP001162992">
    <property type="component" value="Chromosome 3"/>
</dbReference>
<evidence type="ECO:0000313" key="2">
    <source>
        <dbReference type="Proteomes" id="UP001162992"/>
    </source>
</evidence>
<name>A0ACC2E795_DIPCM</name>
<gene>
    <name evidence="1" type="ORF">O6H91_03G068400</name>
</gene>
<sequence>MQPWKVAMIAVAPASGLLILGIVLLWRFASLCFSGQNTPRKRESADPHARLYAELQHIGLRSSWEYASKNSTESPSMWRNTSFVKAFHWANHPALMEDALERGWTAFALSYTGFPSSGASPKLWNARTKGSHDKGSMPEIRWEIGPATELMQLIRFNPGVSFNKDGFLAPIQILHSALPVPGPAFDTIFFPPEAYFEMVILAEGSYPRPSVACDYAENEEVTLIPKSSPSMIHSTPGTENICLDGFEGKGKLESGRLLKLKTLIESRGGLSVGGSQHFGKKFQLNLDAVKENEVPVMAIGLSVEAPPPLSLPGTYFGSVGFHSDGQMFLNGYPYIEKSGNAQIKRTPWAAVNNTLGCGFDPCTNKVFFTLNGEHMGELICSRGDFEHPLYVTIGSNYDVTVMVNFGQGPFVYIPANDQRTPAPGNQHTSSRSIKAGQIYEDSGDLFSMGTVDQSQLLGESENETSQELQHHHAFSEAESEFFEIVLEGRNL</sequence>